<evidence type="ECO:0008006" key="4">
    <source>
        <dbReference type="Google" id="ProtNLM"/>
    </source>
</evidence>
<name>A0A8T2RVI6_CERRI</name>
<comment type="caution">
    <text evidence="2">The sequence shown here is derived from an EMBL/GenBank/DDBJ whole genome shotgun (WGS) entry which is preliminary data.</text>
</comment>
<protein>
    <recommendedName>
        <fullName evidence="4">Secreted protein</fullName>
    </recommendedName>
</protein>
<keyword evidence="1" id="KW-0732">Signal</keyword>
<feature type="signal peptide" evidence="1">
    <location>
        <begin position="1"/>
        <end position="25"/>
    </location>
</feature>
<sequence>MIWRTLQCLVSCVWWLAHLLDFLHGIKRPKRSSHRARDLTALCNGSPLSISSSSLMAIALQSGVGHPTHARASPCRFLAALFGDWSAVRCWPPYSCTSLAQLLKPASIVEQLGSRASTSAGAYSSDMSRQCLHGAQGYTLSADGTWSRKLSSQCLVPKALMVPALTVMYDPM</sequence>
<proteinExistence type="predicted"/>
<evidence type="ECO:0000313" key="2">
    <source>
        <dbReference type="EMBL" id="KAH7300310.1"/>
    </source>
</evidence>
<evidence type="ECO:0000313" key="3">
    <source>
        <dbReference type="Proteomes" id="UP000825935"/>
    </source>
</evidence>
<feature type="chain" id="PRO_5035894857" description="Secreted protein" evidence="1">
    <location>
        <begin position="26"/>
        <end position="172"/>
    </location>
</feature>
<dbReference type="EMBL" id="CM035429">
    <property type="protein sequence ID" value="KAH7300310.1"/>
    <property type="molecule type" value="Genomic_DNA"/>
</dbReference>
<organism evidence="2 3">
    <name type="scientific">Ceratopteris richardii</name>
    <name type="common">Triangle waterfern</name>
    <dbReference type="NCBI Taxonomy" id="49495"/>
    <lineage>
        <taxon>Eukaryota</taxon>
        <taxon>Viridiplantae</taxon>
        <taxon>Streptophyta</taxon>
        <taxon>Embryophyta</taxon>
        <taxon>Tracheophyta</taxon>
        <taxon>Polypodiopsida</taxon>
        <taxon>Polypodiidae</taxon>
        <taxon>Polypodiales</taxon>
        <taxon>Pteridineae</taxon>
        <taxon>Pteridaceae</taxon>
        <taxon>Parkerioideae</taxon>
        <taxon>Ceratopteris</taxon>
    </lineage>
</organism>
<dbReference type="Proteomes" id="UP000825935">
    <property type="component" value="Chromosome 24"/>
</dbReference>
<evidence type="ECO:0000256" key="1">
    <source>
        <dbReference type="SAM" id="SignalP"/>
    </source>
</evidence>
<reference evidence="2" key="1">
    <citation type="submission" date="2021-08" db="EMBL/GenBank/DDBJ databases">
        <title>WGS assembly of Ceratopteris richardii.</title>
        <authorList>
            <person name="Marchant D.B."/>
            <person name="Chen G."/>
            <person name="Jenkins J."/>
            <person name="Shu S."/>
            <person name="Leebens-Mack J."/>
            <person name="Grimwood J."/>
            <person name="Schmutz J."/>
            <person name="Soltis P."/>
            <person name="Soltis D."/>
            <person name="Chen Z.-H."/>
        </authorList>
    </citation>
    <scope>NUCLEOTIDE SEQUENCE</scope>
    <source>
        <strain evidence="2">Whitten #5841</strain>
        <tissue evidence="2">Leaf</tissue>
    </source>
</reference>
<keyword evidence="3" id="KW-1185">Reference proteome</keyword>
<accession>A0A8T2RVI6</accession>
<gene>
    <name evidence="2" type="ORF">KP509_24G055700</name>
</gene>
<dbReference type="AlphaFoldDB" id="A0A8T2RVI6"/>